<feature type="transmembrane region" description="Helical" evidence="10">
    <location>
        <begin position="137"/>
        <end position="158"/>
    </location>
</feature>
<proteinExistence type="predicted"/>
<dbReference type="GO" id="GO:0015297">
    <property type="term" value="F:antiporter activity"/>
    <property type="evidence" value="ECO:0007669"/>
    <property type="project" value="UniProtKB-KW"/>
</dbReference>
<evidence type="ECO:0000256" key="10">
    <source>
        <dbReference type="SAM" id="Phobius"/>
    </source>
</evidence>
<dbReference type="NCBIfam" id="TIGR00797">
    <property type="entry name" value="matE"/>
    <property type="match status" value="1"/>
</dbReference>
<keyword evidence="6 10" id="KW-1133">Transmembrane helix</keyword>
<evidence type="ECO:0000256" key="7">
    <source>
        <dbReference type="ARBA" id="ARBA00023065"/>
    </source>
</evidence>
<evidence type="ECO:0000256" key="5">
    <source>
        <dbReference type="ARBA" id="ARBA00022692"/>
    </source>
</evidence>
<dbReference type="GO" id="GO:0042910">
    <property type="term" value="F:xenobiotic transmembrane transporter activity"/>
    <property type="evidence" value="ECO:0007669"/>
    <property type="project" value="InterPro"/>
</dbReference>
<feature type="transmembrane region" description="Helical" evidence="10">
    <location>
        <begin position="318"/>
        <end position="341"/>
    </location>
</feature>
<evidence type="ECO:0000256" key="4">
    <source>
        <dbReference type="ARBA" id="ARBA00022475"/>
    </source>
</evidence>
<keyword evidence="4" id="KW-1003">Cell membrane</keyword>
<feature type="transmembrane region" description="Helical" evidence="10">
    <location>
        <begin position="239"/>
        <end position="264"/>
    </location>
</feature>
<keyword evidence="2" id="KW-0813">Transport</keyword>
<dbReference type="EMBL" id="VSSQ01010845">
    <property type="protein sequence ID" value="MPM45361.1"/>
    <property type="molecule type" value="Genomic_DNA"/>
</dbReference>
<dbReference type="AlphaFoldDB" id="A0A644ZZH2"/>
<keyword evidence="3" id="KW-0050">Antiport</keyword>
<dbReference type="PIRSF" id="PIRSF006603">
    <property type="entry name" value="DinF"/>
    <property type="match status" value="1"/>
</dbReference>
<evidence type="ECO:0000313" key="11">
    <source>
        <dbReference type="EMBL" id="MPM45361.1"/>
    </source>
</evidence>
<feature type="transmembrane region" description="Helical" evidence="10">
    <location>
        <begin position="12"/>
        <end position="30"/>
    </location>
</feature>
<feature type="transmembrane region" description="Helical" evidence="10">
    <location>
        <begin position="170"/>
        <end position="191"/>
    </location>
</feature>
<comment type="caution">
    <text evidence="11">The sequence shown here is derived from an EMBL/GenBank/DDBJ whole genome shotgun (WGS) entry which is preliminary data.</text>
</comment>
<feature type="transmembrane region" description="Helical" evidence="10">
    <location>
        <begin position="361"/>
        <end position="379"/>
    </location>
</feature>
<evidence type="ECO:0000256" key="8">
    <source>
        <dbReference type="ARBA" id="ARBA00023136"/>
    </source>
</evidence>
<dbReference type="GO" id="GO:0006811">
    <property type="term" value="P:monoatomic ion transport"/>
    <property type="evidence" value="ECO:0007669"/>
    <property type="project" value="UniProtKB-KW"/>
</dbReference>
<dbReference type="PANTHER" id="PTHR43298">
    <property type="entry name" value="MULTIDRUG RESISTANCE PROTEIN NORM-RELATED"/>
    <property type="match status" value="1"/>
</dbReference>
<gene>
    <name evidence="11" type="primary">yeeO_21</name>
    <name evidence="11" type="ORF">SDC9_92048</name>
</gene>
<sequence>MGTHVRLMTKGSIQRNLLSFAIPIFLGNLFQQLYHTTDSLVVGNFVGKEALAAISSIASLTMLLVGLFQGIFVGAGVVISNSFGEGNKEDVGKAVHTSVAFGIASSILLTILGYYLTPLILTWMQTPAEVYDDASRYVRIYFLGISTLVLYNTASGILQAVGDSKHPLHYLVVAAILNIILDLVFVGVFHLGIAGTAYATVISQGVSAILCFRLLFTTKDLVRVRVRSIKFHPYLLKRILRLGIPSGIQNSVTSFANVILQASINLFGADAMAGNGAFMRIQGFAFIPITAFALALTTFTAQNLGAREYVRVRKAARFGAIFAMILAESIGLLLYFGAYPLISLFSRDPAVIAIGIEKAKISSFFMWALALSHVMTGIFRGAGRSIVPMSVMLAIWCVFRIIFIQVGLSLFLDVRVVFWAYPVTWTISSIIFILYYFLVDWMAQTK</sequence>
<dbReference type="InterPro" id="IPR048279">
    <property type="entry name" value="MdtK-like"/>
</dbReference>
<protein>
    <recommendedName>
        <fullName evidence="9">Multidrug-efflux transporter</fullName>
    </recommendedName>
</protein>
<evidence type="ECO:0000256" key="9">
    <source>
        <dbReference type="ARBA" id="ARBA00031636"/>
    </source>
</evidence>
<dbReference type="InterPro" id="IPR050222">
    <property type="entry name" value="MATE_MdtK"/>
</dbReference>
<keyword evidence="5 10" id="KW-0812">Transmembrane</keyword>
<reference evidence="11" key="1">
    <citation type="submission" date="2019-08" db="EMBL/GenBank/DDBJ databases">
        <authorList>
            <person name="Kucharzyk K."/>
            <person name="Murdoch R.W."/>
            <person name="Higgins S."/>
            <person name="Loffler F."/>
        </authorList>
    </citation>
    <scope>NUCLEOTIDE SEQUENCE</scope>
</reference>
<evidence type="ECO:0000256" key="1">
    <source>
        <dbReference type="ARBA" id="ARBA00004651"/>
    </source>
</evidence>
<feature type="transmembrane region" description="Helical" evidence="10">
    <location>
        <begin position="50"/>
        <end position="79"/>
    </location>
</feature>
<feature type="transmembrane region" description="Helical" evidence="10">
    <location>
        <begin position="284"/>
        <end position="306"/>
    </location>
</feature>
<dbReference type="InterPro" id="IPR002528">
    <property type="entry name" value="MATE_fam"/>
</dbReference>
<organism evidence="11">
    <name type="scientific">bioreactor metagenome</name>
    <dbReference type="NCBI Taxonomy" id="1076179"/>
    <lineage>
        <taxon>unclassified sequences</taxon>
        <taxon>metagenomes</taxon>
        <taxon>ecological metagenomes</taxon>
    </lineage>
</organism>
<dbReference type="GO" id="GO:0005886">
    <property type="term" value="C:plasma membrane"/>
    <property type="evidence" value="ECO:0007669"/>
    <property type="project" value="UniProtKB-SubCell"/>
</dbReference>
<feature type="transmembrane region" description="Helical" evidence="10">
    <location>
        <begin position="99"/>
        <end position="117"/>
    </location>
</feature>
<feature type="transmembrane region" description="Helical" evidence="10">
    <location>
        <begin position="418"/>
        <end position="438"/>
    </location>
</feature>
<name>A0A644ZZH2_9ZZZZ</name>
<keyword evidence="7" id="KW-0406">Ion transport</keyword>
<comment type="subcellular location">
    <subcellularLocation>
        <location evidence="1">Cell membrane</location>
        <topology evidence="1">Multi-pass membrane protein</topology>
    </subcellularLocation>
</comment>
<dbReference type="Pfam" id="PF01554">
    <property type="entry name" value="MatE"/>
    <property type="match status" value="2"/>
</dbReference>
<feature type="transmembrane region" description="Helical" evidence="10">
    <location>
        <begin position="197"/>
        <end position="218"/>
    </location>
</feature>
<keyword evidence="8 10" id="KW-0472">Membrane</keyword>
<accession>A0A644ZZH2</accession>
<evidence type="ECO:0000256" key="2">
    <source>
        <dbReference type="ARBA" id="ARBA00022448"/>
    </source>
</evidence>
<dbReference type="PANTHER" id="PTHR43298:SF2">
    <property type="entry name" value="FMN_FAD EXPORTER YEEO-RELATED"/>
    <property type="match status" value="1"/>
</dbReference>
<dbReference type="CDD" id="cd13138">
    <property type="entry name" value="MATE_yoeA_like"/>
    <property type="match status" value="1"/>
</dbReference>
<evidence type="ECO:0000256" key="3">
    <source>
        <dbReference type="ARBA" id="ARBA00022449"/>
    </source>
</evidence>
<evidence type="ECO:0000256" key="6">
    <source>
        <dbReference type="ARBA" id="ARBA00022989"/>
    </source>
</evidence>
<feature type="transmembrane region" description="Helical" evidence="10">
    <location>
        <begin position="391"/>
        <end position="412"/>
    </location>
</feature>